<reference evidence="3" key="1">
    <citation type="journal article" date="2023" name="Science">
        <title>Elucidation of the pathway for biosynthesis of saponin adjuvants from the soapbark tree.</title>
        <authorList>
            <person name="Reed J."/>
            <person name="Orme A."/>
            <person name="El-Demerdash A."/>
            <person name="Owen C."/>
            <person name="Martin L.B.B."/>
            <person name="Misra R.C."/>
            <person name="Kikuchi S."/>
            <person name="Rejzek M."/>
            <person name="Martin A.C."/>
            <person name="Harkess A."/>
            <person name="Leebens-Mack J."/>
            <person name="Louveau T."/>
            <person name="Stephenson M.J."/>
            <person name="Osbourn A."/>
        </authorList>
    </citation>
    <scope>NUCLEOTIDE SEQUENCE</scope>
    <source>
        <strain evidence="3">S10</strain>
    </source>
</reference>
<accession>A0AAD7PXJ3</accession>
<proteinExistence type="predicted"/>
<dbReference type="InterPro" id="IPR011990">
    <property type="entry name" value="TPR-like_helical_dom_sf"/>
</dbReference>
<evidence type="ECO:0000256" key="2">
    <source>
        <dbReference type="PROSITE-ProRule" id="PRU00708"/>
    </source>
</evidence>
<dbReference type="NCBIfam" id="TIGR00756">
    <property type="entry name" value="PPR"/>
    <property type="match status" value="3"/>
</dbReference>
<dbReference type="PANTHER" id="PTHR47926:SF347">
    <property type="entry name" value="PENTATRICOPEPTIDE REPEAT-CONTAINING PROTEIN"/>
    <property type="match status" value="1"/>
</dbReference>
<dbReference type="FunFam" id="1.25.40.10:FF:001678">
    <property type="entry name" value="Pentatricopeptide repeat-containing protein At2g36730"/>
    <property type="match status" value="1"/>
</dbReference>
<dbReference type="PROSITE" id="PS51375">
    <property type="entry name" value="PPR"/>
    <property type="match status" value="3"/>
</dbReference>
<dbReference type="AlphaFoldDB" id="A0AAD7PXJ3"/>
<dbReference type="InterPro" id="IPR002885">
    <property type="entry name" value="PPR_rpt"/>
</dbReference>
<dbReference type="InterPro" id="IPR046960">
    <property type="entry name" value="PPR_At4g14850-like_plant"/>
</dbReference>
<gene>
    <name evidence="3" type="ORF">O6P43_009090</name>
</gene>
<dbReference type="EMBL" id="JARAOO010000004">
    <property type="protein sequence ID" value="KAJ7970992.1"/>
    <property type="molecule type" value="Genomic_DNA"/>
</dbReference>
<dbReference type="Pfam" id="PF01535">
    <property type="entry name" value="PPR"/>
    <property type="match status" value="4"/>
</dbReference>
<dbReference type="GO" id="GO:0009451">
    <property type="term" value="P:RNA modification"/>
    <property type="evidence" value="ECO:0007669"/>
    <property type="project" value="InterPro"/>
</dbReference>
<dbReference type="Pfam" id="PF13041">
    <property type="entry name" value="PPR_2"/>
    <property type="match status" value="2"/>
</dbReference>
<comment type="caution">
    <text evidence="3">The sequence shown here is derived from an EMBL/GenBank/DDBJ whole genome shotgun (WGS) entry which is preliminary data.</text>
</comment>
<dbReference type="KEGG" id="qsa:O6P43_009090"/>
<keyword evidence="1" id="KW-0677">Repeat</keyword>
<protein>
    <submittedName>
        <fullName evidence="3">Pentatricopeptide repeat-containing protein</fullName>
    </submittedName>
</protein>
<evidence type="ECO:0000313" key="3">
    <source>
        <dbReference type="EMBL" id="KAJ7970992.1"/>
    </source>
</evidence>
<sequence length="397" mass="44732">MVPLSLSVLTTNHVVSSKLYYTGLKFLSKKHQCLFLLKICSSFKQIYQIHAQIQISGLTGDTFLLTELVRFCSLSKVKDLNHARSLVHHSNNLPTSSWNILIRGYSSSDSPREAIWVFLGMRRRGIRPNSLTFPFLLKACATVAALFEGKLVQAEVVKYGLDCDVYVQNNLINFYGSCKKIRDAQKVFDAMTDRTVVSWNSVITACVESSWLQDGIEYFWQMRNYGFEPDETTMVLMLSACAEIGNLSLGRLLHSQLILKGMILNCQLGTALVDMYAKSGAVHCARLVFDSIKKRNVWTWSAMILGLAQHGFAKEALKLFPEMINSPSVRPNYVTFLGILCACSHAGMVNDGYQFFEDMEHVYGIKPMMITLWCHGGYLGSCWPSHGGLYVHKEHAY</sequence>
<feature type="repeat" description="PPR" evidence="2">
    <location>
        <begin position="195"/>
        <end position="229"/>
    </location>
</feature>
<feature type="repeat" description="PPR" evidence="2">
    <location>
        <begin position="94"/>
        <end position="128"/>
    </location>
</feature>
<evidence type="ECO:0000313" key="4">
    <source>
        <dbReference type="Proteomes" id="UP001163823"/>
    </source>
</evidence>
<organism evidence="3 4">
    <name type="scientific">Quillaja saponaria</name>
    <name type="common">Soap bark tree</name>
    <dbReference type="NCBI Taxonomy" id="32244"/>
    <lineage>
        <taxon>Eukaryota</taxon>
        <taxon>Viridiplantae</taxon>
        <taxon>Streptophyta</taxon>
        <taxon>Embryophyta</taxon>
        <taxon>Tracheophyta</taxon>
        <taxon>Spermatophyta</taxon>
        <taxon>Magnoliopsida</taxon>
        <taxon>eudicotyledons</taxon>
        <taxon>Gunneridae</taxon>
        <taxon>Pentapetalae</taxon>
        <taxon>rosids</taxon>
        <taxon>fabids</taxon>
        <taxon>Fabales</taxon>
        <taxon>Quillajaceae</taxon>
        <taxon>Quillaja</taxon>
    </lineage>
</organism>
<dbReference type="Gene3D" id="1.25.40.10">
    <property type="entry name" value="Tetratricopeptide repeat domain"/>
    <property type="match status" value="3"/>
</dbReference>
<dbReference type="FunFam" id="1.25.40.10:FF:000396">
    <property type="entry name" value="Pentatricopeptide repeat-containing protein At2g36730"/>
    <property type="match status" value="1"/>
</dbReference>
<name>A0AAD7PXJ3_QUISA</name>
<dbReference type="Proteomes" id="UP001163823">
    <property type="component" value="Chromosome 4"/>
</dbReference>
<dbReference type="PANTHER" id="PTHR47926">
    <property type="entry name" value="PENTATRICOPEPTIDE REPEAT-CONTAINING PROTEIN"/>
    <property type="match status" value="1"/>
</dbReference>
<dbReference type="FunFam" id="1.25.40.10:FF:001075">
    <property type="entry name" value="Pentatricopeptide repeat-containing protein, mitochondrial"/>
    <property type="match status" value="1"/>
</dbReference>
<keyword evidence="4" id="KW-1185">Reference proteome</keyword>
<evidence type="ECO:0000256" key="1">
    <source>
        <dbReference type="ARBA" id="ARBA00022737"/>
    </source>
</evidence>
<dbReference type="GO" id="GO:0003723">
    <property type="term" value="F:RNA binding"/>
    <property type="evidence" value="ECO:0007669"/>
    <property type="project" value="InterPro"/>
</dbReference>
<feature type="repeat" description="PPR" evidence="2">
    <location>
        <begin position="296"/>
        <end position="331"/>
    </location>
</feature>